<dbReference type="InterPro" id="IPR016181">
    <property type="entry name" value="Acyl_CoA_acyltransferase"/>
</dbReference>
<gene>
    <name evidence="4" type="ORF">CHH28_06695</name>
</gene>
<dbReference type="PANTHER" id="PTHR43877">
    <property type="entry name" value="AMINOALKYLPHOSPHONATE N-ACETYLTRANSFERASE-RELATED-RELATED"/>
    <property type="match status" value="1"/>
</dbReference>
<evidence type="ECO:0000313" key="5">
    <source>
        <dbReference type="Proteomes" id="UP000202440"/>
    </source>
</evidence>
<dbReference type="EMBL" id="CP022530">
    <property type="protein sequence ID" value="ASP38387.1"/>
    <property type="molecule type" value="Genomic_DNA"/>
</dbReference>
<dbReference type="SUPFAM" id="SSF55729">
    <property type="entry name" value="Acyl-CoA N-acyltransferases (Nat)"/>
    <property type="match status" value="1"/>
</dbReference>
<dbReference type="GO" id="GO:0016747">
    <property type="term" value="F:acyltransferase activity, transferring groups other than amino-acyl groups"/>
    <property type="evidence" value="ECO:0007669"/>
    <property type="project" value="InterPro"/>
</dbReference>
<keyword evidence="1 4" id="KW-0808">Transferase</keyword>
<evidence type="ECO:0000259" key="3">
    <source>
        <dbReference type="PROSITE" id="PS51186"/>
    </source>
</evidence>
<sequence length="153" mass="17439">MNLIFRPATQDDIPALLQLEQAVIEAERPFNPQIKHSGAWYYDLPTLITQDDSLLLVAEHADQVIATGYVQIRDTKPALDYRQHGYLGFMYVAEECRGQGINQQLMQHLIAWAQERGVSDFHLDVYAGNDAAIRAYEKAGFQPRLIQMTLHPE</sequence>
<accession>A0A222FH44</accession>
<keyword evidence="5" id="KW-1185">Reference proteome</keyword>
<protein>
    <submittedName>
        <fullName evidence="4">GNAT family N-acetyltransferase</fullName>
    </submittedName>
</protein>
<dbReference type="OrthoDB" id="1450704at2"/>
<name>A0A222FH44_9GAMM</name>
<evidence type="ECO:0000313" key="4">
    <source>
        <dbReference type="EMBL" id="ASP38387.1"/>
    </source>
</evidence>
<organism evidence="4 5">
    <name type="scientific">Bacterioplanes sanyensis</name>
    <dbReference type="NCBI Taxonomy" id="1249553"/>
    <lineage>
        <taxon>Bacteria</taxon>
        <taxon>Pseudomonadati</taxon>
        <taxon>Pseudomonadota</taxon>
        <taxon>Gammaproteobacteria</taxon>
        <taxon>Oceanospirillales</taxon>
        <taxon>Oceanospirillaceae</taxon>
        <taxon>Bacterioplanes</taxon>
    </lineage>
</organism>
<dbReference type="InterPro" id="IPR000182">
    <property type="entry name" value="GNAT_dom"/>
</dbReference>
<reference evidence="4 5" key="1">
    <citation type="submission" date="2017-07" db="EMBL/GenBank/DDBJ databases">
        <title>Annotated genome sequence of Bacterioplanes sanyensis isolated from Red Sea.</title>
        <authorList>
            <person name="Rehman Z.U."/>
        </authorList>
    </citation>
    <scope>NUCLEOTIDE SEQUENCE [LARGE SCALE GENOMIC DNA]</scope>
    <source>
        <strain evidence="4 5">NV9</strain>
    </source>
</reference>
<dbReference type="RefSeq" id="WP_094059581.1">
    <property type="nucleotide sequence ID" value="NZ_CP022530.1"/>
</dbReference>
<proteinExistence type="predicted"/>
<dbReference type="Gene3D" id="3.40.630.30">
    <property type="match status" value="1"/>
</dbReference>
<dbReference type="Pfam" id="PF00583">
    <property type="entry name" value="Acetyltransf_1"/>
    <property type="match status" value="1"/>
</dbReference>
<evidence type="ECO:0000256" key="1">
    <source>
        <dbReference type="ARBA" id="ARBA00022679"/>
    </source>
</evidence>
<evidence type="ECO:0000256" key="2">
    <source>
        <dbReference type="ARBA" id="ARBA00023315"/>
    </source>
</evidence>
<dbReference type="PANTHER" id="PTHR43877:SF2">
    <property type="entry name" value="AMINOALKYLPHOSPHONATE N-ACETYLTRANSFERASE-RELATED"/>
    <property type="match status" value="1"/>
</dbReference>
<feature type="domain" description="N-acetyltransferase" evidence="3">
    <location>
        <begin position="3"/>
        <end position="153"/>
    </location>
</feature>
<dbReference type="AlphaFoldDB" id="A0A222FH44"/>
<dbReference type="PROSITE" id="PS51186">
    <property type="entry name" value="GNAT"/>
    <property type="match status" value="1"/>
</dbReference>
<dbReference type="CDD" id="cd04301">
    <property type="entry name" value="NAT_SF"/>
    <property type="match status" value="1"/>
</dbReference>
<keyword evidence="2" id="KW-0012">Acyltransferase</keyword>
<dbReference type="InterPro" id="IPR050832">
    <property type="entry name" value="Bact_Acetyltransf"/>
</dbReference>
<dbReference type="Proteomes" id="UP000202440">
    <property type="component" value="Chromosome"/>
</dbReference>
<dbReference type="KEGG" id="bsan:CHH28_06695"/>